<reference evidence="2" key="1">
    <citation type="journal article" date="2006" name="Science">
        <title>Ancient noncoding elements conserved in the human genome.</title>
        <authorList>
            <person name="Venkatesh B."/>
            <person name="Kirkness E.F."/>
            <person name="Loh Y.H."/>
            <person name="Halpern A.L."/>
            <person name="Lee A.P."/>
            <person name="Johnson J."/>
            <person name="Dandona N."/>
            <person name="Viswanathan L.D."/>
            <person name="Tay A."/>
            <person name="Venter J.C."/>
            <person name="Strausberg R.L."/>
            <person name="Brenner S."/>
        </authorList>
    </citation>
    <scope>NUCLEOTIDE SEQUENCE [LARGE SCALE GENOMIC DNA]</scope>
</reference>
<organism evidence="1 2">
    <name type="scientific">Callorhinchus milii</name>
    <name type="common">Ghost shark</name>
    <dbReference type="NCBI Taxonomy" id="7868"/>
    <lineage>
        <taxon>Eukaryota</taxon>
        <taxon>Metazoa</taxon>
        <taxon>Chordata</taxon>
        <taxon>Craniata</taxon>
        <taxon>Vertebrata</taxon>
        <taxon>Chondrichthyes</taxon>
        <taxon>Holocephali</taxon>
        <taxon>Chimaeriformes</taxon>
        <taxon>Callorhinchidae</taxon>
        <taxon>Callorhinchus</taxon>
    </lineage>
</organism>
<evidence type="ECO:0000313" key="2">
    <source>
        <dbReference type="Proteomes" id="UP000314986"/>
    </source>
</evidence>
<protein>
    <submittedName>
        <fullName evidence="1">Uncharacterized protein</fullName>
    </submittedName>
</protein>
<evidence type="ECO:0000313" key="1">
    <source>
        <dbReference type="Ensembl" id="ENSCMIP00000041269.1"/>
    </source>
</evidence>
<keyword evidence="2" id="KW-1185">Reference proteome</keyword>
<name>A0A4W3JD11_CALMI</name>
<dbReference type="Proteomes" id="UP000314986">
    <property type="component" value="Unassembled WGS sequence"/>
</dbReference>
<dbReference type="GeneTree" id="ENSGT01120000273306"/>
<reference evidence="2" key="3">
    <citation type="journal article" date="2014" name="Nature">
        <title>Elephant shark genome provides unique insights into gnathostome evolution.</title>
        <authorList>
            <consortium name="International Elephant Shark Genome Sequencing Consortium"/>
            <person name="Venkatesh B."/>
            <person name="Lee A.P."/>
            <person name="Ravi V."/>
            <person name="Maurya A.K."/>
            <person name="Lian M.M."/>
            <person name="Swann J.B."/>
            <person name="Ohta Y."/>
            <person name="Flajnik M.F."/>
            <person name="Sutoh Y."/>
            <person name="Kasahara M."/>
            <person name="Hoon S."/>
            <person name="Gangu V."/>
            <person name="Roy S.W."/>
            <person name="Irimia M."/>
            <person name="Korzh V."/>
            <person name="Kondrychyn I."/>
            <person name="Lim Z.W."/>
            <person name="Tay B.H."/>
            <person name="Tohari S."/>
            <person name="Kong K.W."/>
            <person name="Ho S."/>
            <person name="Lorente-Galdos B."/>
            <person name="Quilez J."/>
            <person name="Marques-Bonet T."/>
            <person name="Raney B.J."/>
            <person name="Ingham P.W."/>
            <person name="Tay A."/>
            <person name="Hillier L.W."/>
            <person name="Minx P."/>
            <person name="Boehm T."/>
            <person name="Wilson R.K."/>
            <person name="Brenner S."/>
            <person name="Warren W.C."/>
        </authorList>
    </citation>
    <scope>NUCLEOTIDE SEQUENCE [LARGE SCALE GENOMIC DNA]</scope>
</reference>
<sequence>MHSRRVGTSVIRLHVDLIHTGFFIIHNPFDPDLPGLGFHTEQLAQSAWRMMTEGIGDLSMGTLVQISGVEFDHHGIFGSVFHQANRVYRLIEDGRVIVDIQDGNDNQCGT</sequence>
<proteinExistence type="predicted"/>
<reference evidence="1" key="4">
    <citation type="submission" date="2025-08" db="UniProtKB">
        <authorList>
            <consortium name="Ensembl"/>
        </authorList>
    </citation>
    <scope>IDENTIFICATION</scope>
</reference>
<dbReference type="Ensembl" id="ENSCMIT00000041853.1">
    <property type="protein sequence ID" value="ENSCMIP00000041269.1"/>
    <property type="gene ID" value="ENSCMIG00000017205.1"/>
</dbReference>
<accession>A0A4W3JD11</accession>
<dbReference type="AlphaFoldDB" id="A0A4W3JD11"/>
<reference evidence="1" key="5">
    <citation type="submission" date="2025-09" db="UniProtKB">
        <authorList>
            <consortium name="Ensembl"/>
        </authorList>
    </citation>
    <scope>IDENTIFICATION</scope>
</reference>
<dbReference type="InParanoid" id="A0A4W3JD11"/>
<dbReference type="OMA" id="FHTEQLA"/>
<reference evidence="2" key="2">
    <citation type="journal article" date="2007" name="PLoS Biol.">
        <title>Survey sequencing and comparative analysis of the elephant shark (Callorhinchus milii) genome.</title>
        <authorList>
            <person name="Venkatesh B."/>
            <person name="Kirkness E.F."/>
            <person name="Loh Y.H."/>
            <person name="Halpern A.L."/>
            <person name="Lee A.P."/>
            <person name="Johnson J."/>
            <person name="Dandona N."/>
            <person name="Viswanathan L.D."/>
            <person name="Tay A."/>
            <person name="Venter J.C."/>
            <person name="Strausberg R.L."/>
            <person name="Brenner S."/>
        </authorList>
    </citation>
    <scope>NUCLEOTIDE SEQUENCE [LARGE SCALE GENOMIC DNA]</scope>
</reference>